<comment type="similarity">
    <text evidence="1">Belongs to the LysR transcriptional regulatory family.</text>
</comment>
<dbReference type="EMBL" id="AYYK01000008">
    <property type="protein sequence ID" value="KRM78981.1"/>
    <property type="molecule type" value="Genomic_DNA"/>
</dbReference>
<name>A0A0R2BJF5_9LACO</name>
<keyword evidence="3" id="KW-0238">DNA-binding</keyword>
<dbReference type="AlphaFoldDB" id="A0A0R2BJF5"/>
<dbReference type="Pfam" id="PF00126">
    <property type="entry name" value="HTH_1"/>
    <property type="match status" value="1"/>
</dbReference>
<dbReference type="PANTHER" id="PTHR30346:SF9">
    <property type="entry name" value="LYSR FAMILY TRANSCRIPTIONAL REGULATOR"/>
    <property type="match status" value="1"/>
</dbReference>
<dbReference type="PATRIC" id="fig|1423738.3.peg.139"/>
<dbReference type="InterPro" id="IPR000847">
    <property type="entry name" value="LysR_HTH_N"/>
</dbReference>
<dbReference type="SUPFAM" id="SSF46785">
    <property type="entry name" value="Winged helix' DNA-binding domain"/>
    <property type="match status" value="1"/>
</dbReference>
<dbReference type="GO" id="GO:0032993">
    <property type="term" value="C:protein-DNA complex"/>
    <property type="evidence" value="ECO:0007669"/>
    <property type="project" value="TreeGrafter"/>
</dbReference>
<organism evidence="6 7">
    <name type="scientific">Lapidilactobacillus dextrinicus DSM 20335</name>
    <dbReference type="NCBI Taxonomy" id="1423738"/>
    <lineage>
        <taxon>Bacteria</taxon>
        <taxon>Bacillati</taxon>
        <taxon>Bacillota</taxon>
        <taxon>Bacilli</taxon>
        <taxon>Lactobacillales</taxon>
        <taxon>Lactobacillaceae</taxon>
        <taxon>Lapidilactobacillus</taxon>
    </lineage>
</organism>
<dbReference type="Proteomes" id="UP000051813">
    <property type="component" value="Unassembled WGS sequence"/>
</dbReference>
<evidence type="ECO:0000256" key="1">
    <source>
        <dbReference type="ARBA" id="ARBA00009437"/>
    </source>
</evidence>
<reference evidence="6 7" key="1">
    <citation type="journal article" date="2015" name="Genome Announc.">
        <title>Expanding the biotechnology potential of lactobacilli through comparative genomics of 213 strains and associated genera.</title>
        <authorList>
            <person name="Sun Z."/>
            <person name="Harris H.M."/>
            <person name="McCann A."/>
            <person name="Guo C."/>
            <person name="Argimon S."/>
            <person name="Zhang W."/>
            <person name="Yang X."/>
            <person name="Jeffery I.B."/>
            <person name="Cooney J.C."/>
            <person name="Kagawa T.F."/>
            <person name="Liu W."/>
            <person name="Song Y."/>
            <person name="Salvetti E."/>
            <person name="Wrobel A."/>
            <person name="Rasinkangas P."/>
            <person name="Parkhill J."/>
            <person name="Rea M.C."/>
            <person name="O'Sullivan O."/>
            <person name="Ritari J."/>
            <person name="Douillard F.P."/>
            <person name="Paul Ross R."/>
            <person name="Yang R."/>
            <person name="Briner A.E."/>
            <person name="Felis G.E."/>
            <person name="de Vos W.M."/>
            <person name="Barrangou R."/>
            <person name="Klaenhammer T.R."/>
            <person name="Caufield P.W."/>
            <person name="Cui Y."/>
            <person name="Zhang H."/>
            <person name="O'Toole P.W."/>
        </authorList>
    </citation>
    <scope>NUCLEOTIDE SEQUENCE [LARGE SCALE GENOMIC DNA]</scope>
    <source>
        <strain evidence="6 7">DSM 20335</strain>
    </source>
</reference>
<keyword evidence="7" id="KW-1185">Reference proteome</keyword>
<evidence type="ECO:0000256" key="4">
    <source>
        <dbReference type="ARBA" id="ARBA00023163"/>
    </source>
</evidence>
<gene>
    <name evidence="6" type="ORF">FC84_GL000137</name>
</gene>
<feature type="domain" description="HTH lysR-type" evidence="5">
    <location>
        <begin position="1"/>
        <end position="59"/>
    </location>
</feature>
<dbReference type="Gene3D" id="1.10.10.10">
    <property type="entry name" value="Winged helix-like DNA-binding domain superfamily/Winged helix DNA-binding domain"/>
    <property type="match status" value="1"/>
</dbReference>
<accession>A0A0R2BJF5</accession>
<comment type="caution">
    <text evidence="6">The sequence shown here is derived from an EMBL/GenBank/DDBJ whole genome shotgun (WGS) entry which is preliminary data.</text>
</comment>
<dbReference type="Pfam" id="PF03466">
    <property type="entry name" value="LysR_substrate"/>
    <property type="match status" value="1"/>
</dbReference>
<keyword evidence="4" id="KW-0804">Transcription</keyword>
<dbReference type="RefSeq" id="WP_057756465.1">
    <property type="nucleotide sequence ID" value="NZ_AYYK01000008.1"/>
</dbReference>
<dbReference type="FunFam" id="1.10.10.10:FF:000001">
    <property type="entry name" value="LysR family transcriptional regulator"/>
    <property type="match status" value="1"/>
</dbReference>
<evidence type="ECO:0000259" key="5">
    <source>
        <dbReference type="PROSITE" id="PS50931"/>
    </source>
</evidence>
<protein>
    <submittedName>
        <fullName evidence="6">Transcriptional regulator</fullName>
    </submittedName>
</protein>
<proteinExistence type="inferred from homology"/>
<dbReference type="PROSITE" id="PS50931">
    <property type="entry name" value="HTH_LYSR"/>
    <property type="match status" value="1"/>
</dbReference>
<evidence type="ECO:0000313" key="6">
    <source>
        <dbReference type="EMBL" id="KRM78981.1"/>
    </source>
</evidence>
<dbReference type="InterPro" id="IPR005119">
    <property type="entry name" value="LysR_subst-bd"/>
</dbReference>
<evidence type="ECO:0000313" key="7">
    <source>
        <dbReference type="Proteomes" id="UP000051813"/>
    </source>
</evidence>
<sequence>MNFEQLAAFSKVAEVKSFSQAAVLLNITQSALSKQIINLEKELNLQLINRENRRRIKLTDAGKQIQHYAATILTQQQLLLNTVNEFQNLERGTLKIAAVPVLAQYNMTAVLASFMADHPQIDLQLYEGENDVILDKLQHNQADIAIVRDSPAINTFKQQALITSDELVAVVPANSRWQADPLDLAALSTAEFVMLPEDSGLHSAVLPLCQQAGFTPNVRFVSTHIETLISIIQDAQQVSLLFKKSVTPFLNEHTRLLNLKQTFTSDLKVVLPNTTPQPAAQRLKRYFLNTNK</sequence>
<evidence type="ECO:0000256" key="2">
    <source>
        <dbReference type="ARBA" id="ARBA00023015"/>
    </source>
</evidence>
<dbReference type="STRING" id="1423738.FC84_GL000137"/>
<dbReference type="SUPFAM" id="SSF53850">
    <property type="entry name" value="Periplasmic binding protein-like II"/>
    <property type="match status" value="1"/>
</dbReference>
<dbReference type="PANTHER" id="PTHR30346">
    <property type="entry name" value="TRANSCRIPTIONAL DUAL REGULATOR HCAR-RELATED"/>
    <property type="match status" value="1"/>
</dbReference>
<dbReference type="GO" id="GO:0003700">
    <property type="term" value="F:DNA-binding transcription factor activity"/>
    <property type="evidence" value="ECO:0007669"/>
    <property type="project" value="InterPro"/>
</dbReference>
<dbReference type="InterPro" id="IPR036388">
    <property type="entry name" value="WH-like_DNA-bd_sf"/>
</dbReference>
<evidence type="ECO:0000256" key="3">
    <source>
        <dbReference type="ARBA" id="ARBA00023125"/>
    </source>
</evidence>
<dbReference type="OrthoDB" id="9803735at2"/>
<dbReference type="CDD" id="cd05466">
    <property type="entry name" value="PBP2_LTTR_substrate"/>
    <property type="match status" value="1"/>
</dbReference>
<dbReference type="PRINTS" id="PR00039">
    <property type="entry name" value="HTHLYSR"/>
</dbReference>
<keyword evidence="2" id="KW-0805">Transcription regulation</keyword>
<dbReference type="InterPro" id="IPR036390">
    <property type="entry name" value="WH_DNA-bd_sf"/>
</dbReference>
<dbReference type="Gene3D" id="3.40.190.290">
    <property type="match status" value="1"/>
</dbReference>
<dbReference type="GO" id="GO:0003677">
    <property type="term" value="F:DNA binding"/>
    <property type="evidence" value="ECO:0007669"/>
    <property type="project" value="UniProtKB-KW"/>
</dbReference>